<name>A0ABQ5T4I1_9CAUL</name>
<dbReference type="InterPro" id="IPR036584">
    <property type="entry name" value="FliS_sf"/>
</dbReference>
<evidence type="ECO:0008006" key="3">
    <source>
        <dbReference type="Google" id="ProtNLM"/>
    </source>
</evidence>
<dbReference type="Gene3D" id="1.20.120.340">
    <property type="entry name" value="Flagellar protein FliS"/>
    <property type="match status" value="1"/>
</dbReference>
<accession>A0ABQ5T4I1</accession>
<protein>
    <recommendedName>
        <fullName evidence="3">Flagellin</fullName>
    </recommendedName>
</protein>
<dbReference type="SUPFAM" id="SSF101116">
    <property type="entry name" value="Flagellar export chaperone FliS"/>
    <property type="match status" value="1"/>
</dbReference>
<reference evidence="1" key="1">
    <citation type="journal article" date="2014" name="Int. J. Syst. Evol. Microbiol.">
        <title>Complete genome of a new Firmicutes species belonging to the dominant human colonic microbiota ('Ruminococcus bicirculans') reveals two chromosomes and a selective capacity to utilize plant glucans.</title>
        <authorList>
            <consortium name="NISC Comparative Sequencing Program"/>
            <person name="Wegmann U."/>
            <person name="Louis P."/>
            <person name="Goesmann A."/>
            <person name="Henrissat B."/>
            <person name="Duncan S.H."/>
            <person name="Flint H.J."/>
        </authorList>
    </citation>
    <scope>NUCLEOTIDE SEQUENCE</scope>
    <source>
        <strain evidence="1">VKM B-1499</strain>
    </source>
</reference>
<gene>
    <name evidence="1" type="ORF">GCM10017620_02160</name>
</gene>
<dbReference type="Pfam" id="PF02561">
    <property type="entry name" value="FliS"/>
    <property type="match status" value="1"/>
</dbReference>
<sequence length="138" mass="15308">MMSNAAYSRAIAGYRATSQLAPSPTDIALALHQKLYSAVASARSADEQNRLDEMVFHLSVASQIISALKLHMDFAAAGPEGADLQRFYARTHRAVRRIGMLPKRNREWSIVTDPIQNMVRSIINISTPQQIISNNTIQ</sequence>
<dbReference type="Proteomes" id="UP001143509">
    <property type="component" value="Unassembled WGS sequence"/>
</dbReference>
<comment type="caution">
    <text evidence="1">The sequence shown here is derived from an EMBL/GenBank/DDBJ whole genome shotgun (WGS) entry which is preliminary data.</text>
</comment>
<dbReference type="EMBL" id="BSFD01000001">
    <property type="protein sequence ID" value="GLK47243.1"/>
    <property type="molecule type" value="Genomic_DNA"/>
</dbReference>
<dbReference type="InterPro" id="IPR003713">
    <property type="entry name" value="FliS"/>
</dbReference>
<keyword evidence="2" id="KW-1185">Reference proteome</keyword>
<dbReference type="RefSeq" id="WP_271163628.1">
    <property type="nucleotide sequence ID" value="NZ_BSFD01000001.1"/>
</dbReference>
<organism evidence="1 2">
    <name type="scientific">Brevundimonas intermedia</name>
    <dbReference type="NCBI Taxonomy" id="74315"/>
    <lineage>
        <taxon>Bacteria</taxon>
        <taxon>Pseudomonadati</taxon>
        <taxon>Pseudomonadota</taxon>
        <taxon>Alphaproteobacteria</taxon>
        <taxon>Caulobacterales</taxon>
        <taxon>Caulobacteraceae</taxon>
        <taxon>Brevundimonas</taxon>
    </lineage>
</organism>
<reference evidence="1" key="2">
    <citation type="submission" date="2023-01" db="EMBL/GenBank/DDBJ databases">
        <authorList>
            <person name="Sun Q."/>
            <person name="Evtushenko L."/>
        </authorList>
    </citation>
    <scope>NUCLEOTIDE SEQUENCE</scope>
    <source>
        <strain evidence="1">VKM B-1499</strain>
    </source>
</reference>
<proteinExistence type="predicted"/>
<evidence type="ECO:0000313" key="1">
    <source>
        <dbReference type="EMBL" id="GLK47243.1"/>
    </source>
</evidence>
<evidence type="ECO:0000313" key="2">
    <source>
        <dbReference type="Proteomes" id="UP001143509"/>
    </source>
</evidence>